<dbReference type="Proteomes" id="UP001152803">
    <property type="component" value="Unassembled WGS sequence"/>
</dbReference>
<reference evidence="1" key="1">
    <citation type="journal article" date="2023" name="Science">
        <title>Genome structures resolve the early diversification of teleost fishes.</title>
        <authorList>
            <person name="Parey E."/>
            <person name="Louis A."/>
            <person name="Montfort J."/>
            <person name="Bouchez O."/>
            <person name="Roques C."/>
            <person name="Iampietro C."/>
            <person name="Lluch J."/>
            <person name="Castinel A."/>
            <person name="Donnadieu C."/>
            <person name="Desvignes T."/>
            <person name="Floi Bucao C."/>
            <person name="Jouanno E."/>
            <person name="Wen M."/>
            <person name="Mejri S."/>
            <person name="Dirks R."/>
            <person name="Jansen H."/>
            <person name="Henkel C."/>
            <person name="Chen W.J."/>
            <person name="Zahm M."/>
            <person name="Cabau C."/>
            <person name="Klopp C."/>
            <person name="Thompson A.W."/>
            <person name="Robinson-Rechavi M."/>
            <person name="Braasch I."/>
            <person name="Lecointre G."/>
            <person name="Bobe J."/>
            <person name="Postlethwait J.H."/>
            <person name="Berthelot C."/>
            <person name="Roest Crollius H."/>
            <person name="Guiguen Y."/>
        </authorList>
    </citation>
    <scope>NUCLEOTIDE SEQUENCE</scope>
    <source>
        <strain evidence="1">Concon-B</strain>
    </source>
</reference>
<organism evidence="1 2">
    <name type="scientific">Conger conger</name>
    <name type="common">Conger eel</name>
    <name type="synonym">Muraena conger</name>
    <dbReference type="NCBI Taxonomy" id="82655"/>
    <lineage>
        <taxon>Eukaryota</taxon>
        <taxon>Metazoa</taxon>
        <taxon>Chordata</taxon>
        <taxon>Craniata</taxon>
        <taxon>Vertebrata</taxon>
        <taxon>Euteleostomi</taxon>
        <taxon>Actinopterygii</taxon>
        <taxon>Neopterygii</taxon>
        <taxon>Teleostei</taxon>
        <taxon>Anguilliformes</taxon>
        <taxon>Congridae</taxon>
        <taxon>Conger</taxon>
    </lineage>
</organism>
<comment type="caution">
    <text evidence="1">The sequence shown here is derived from an EMBL/GenBank/DDBJ whole genome shotgun (WGS) entry which is preliminary data.</text>
</comment>
<dbReference type="AlphaFoldDB" id="A0A9Q1CV66"/>
<sequence length="95" mass="10780">ASLSNGWTKQAERRTFLCVPAKRPYFPAVVWPCDFPGDPGSVRLMERCKHQQCRRPTLATYLTGPISRLHHCSISNHSKGFKESPLSNEDKNLIL</sequence>
<evidence type="ECO:0000313" key="2">
    <source>
        <dbReference type="Proteomes" id="UP001152803"/>
    </source>
</evidence>
<name>A0A9Q1CV66_CONCO</name>
<feature type="non-terminal residue" evidence="1">
    <location>
        <position position="95"/>
    </location>
</feature>
<gene>
    <name evidence="1" type="ORF">COCON_G00229300</name>
</gene>
<protein>
    <submittedName>
        <fullName evidence="1">Uncharacterized protein</fullName>
    </submittedName>
</protein>
<proteinExistence type="predicted"/>
<accession>A0A9Q1CV66</accession>
<dbReference type="EMBL" id="JAFJMO010000019">
    <property type="protein sequence ID" value="KAJ8249714.1"/>
    <property type="molecule type" value="Genomic_DNA"/>
</dbReference>
<evidence type="ECO:0000313" key="1">
    <source>
        <dbReference type="EMBL" id="KAJ8249714.1"/>
    </source>
</evidence>
<keyword evidence="2" id="KW-1185">Reference proteome</keyword>